<evidence type="ECO:0000256" key="2">
    <source>
        <dbReference type="PROSITE-ProRule" id="PRU00335"/>
    </source>
</evidence>
<sequence>MGKLENNKQQKRTSLLDTAFKLFTTQGVSKTSIAEISQKAGIAKGTFYLYFKDKYDIRNKLVSHEASKLFKNAVNALELHIKEQQINDHSFTITFTEEIIFIADHIINVLNTNQTLLTFISKNLSWGIFKEALTTNVADDDINFKDIYYEMLEDSGLNLNEPEIMLFMIVELISSTCYSSILYKEPADIDRLKPYLYKAIKAIINEHTIED</sequence>
<feature type="DNA-binding region" description="H-T-H motif" evidence="2">
    <location>
        <begin position="32"/>
        <end position="51"/>
    </location>
</feature>
<dbReference type="InterPro" id="IPR009057">
    <property type="entry name" value="Homeodomain-like_sf"/>
</dbReference>
<dbReference type="PROSITE" id="PS01081">
    <property type="entry name" value="HTH_TETR_1"/>
    <property type="match status" value="1"/>
</dbReference>
<keyword evidence="1 2" id="KW-0238">DNA-binding</keyword>
<evidence type="ECO:0000256" key="1">
    <source>
        <dbReference type="ARBA" id="ARBA00023125"/>
    </source>
</evidence>
<dbReference type="PANTHER" id="PTHR43479:SF11">
    <property type="entry name" value="ACREF_ENVCD OPERON REPRESSOR-RELATED"/>
    <property type="match status" value="1"/>
</dbReference>
<organism evidence="4 5">
    <name type="scientific">[Lactobacillus] rogosae</name>
    <dbReference type="NCBI Taxonomy" id="706562"/>
    <lineage>
        <taxon>Bacteria</taxon>
        <taxon>Bacillati</taxon>
        <taxon>Bacillota</taxon>
        <taxon>Clostridia</taxon>
        <taxon>Lachnospirales</taxon>
        <taxon>Lachnospiraceae</taxon>
        <taxon>Lachnospira</taxon>
    </lineage>
</organism>
<dbReference type="PROSITE" id="PS50977">
    <property type="entry name" value="HTH_TETR_2"/>
    <property type="match status" value="1"/>
</dbReference>
<keyword evidence="5" id="KW-1185">Reference proteome</keyword>
<dbReference type="SUPFAM" id="SSF46689">
    <property type="entry name" value="Homeodomain-like"/>
    <property type="match status" value="1"/>
</dbReference>
<reference evidence="4 5" key="1">
    <citation type="submission" date="2024-03" db="EMBL/GenBank/DDBJ databases">
        <title>Human intestinal bacterial collection.</title>
        <authorList>
            <person name="Pauvert C."/>
            <person name="Hitch T.C.A."/>
            <person name="Clavel T."/>
        </authorList>
    </citation>
    <scope>NUCLEOTIDE SEQUENCE [LARGE SCALE GENOMIC DNA]</scope>
    <source>
        <strain evidence="4 5">CLA-AA-H255</strain>
    </source>
</reference>
<gene>
    <name evidence="4" type="ORF">WMO14_11760</name>
</gene>
<evidence type="ECO:0000313" key="4">
    <source>
        <dbReference type="EMBL" id="MEQ2380532.1"/>
    </source>
</evidence>
<protein>
    <submittedName>
        <fullName evidence="4">TetR/AcrR family transcriptional regulator</fullName>
    </submittedName>
</protein>
<dbReference type="PRINTS" id="PR00455">
    <property type="entry name" value="HTHTETR"/>
</dbReference>
<dbReference type="InterPro" id="IPR001647">
    <property type="entry name" value="HTH_TetR"/>
</dbReference>
<evidence type="ECO:0000313" key="5">
    <source>
        <dbReference type="Proteomes" id="UP001442364"/>
    </source>
</evidence>
<name>A0ABV1BXQ9_9FIRM</name>
<feature type="domain" description="HTH tetR-type" evidence="3">
    <location>
        <begin position="9"/>
        <end position="69"/>
    </location>
</feature>
<dbReference type="RefSeq" id="WP_349153878.1">
    <property type="nucleotide sequence ID" value="NZ_JBBMER010000010.1"/>
</dbReference>
<dbReference type="EMBL" id="JBBMER010000010">
    <property type="protein sequence ID" value="MEQ2380532.1"/>
    <property type="molecule type" value="Genomic_DNA"/>
</dbReference>
<dbReference type="PANTHER" id="PTHR43479">
    <property type="entry name" value="ACREF/ENVCD OPERON REPRESSOR-RELATED"/>
    <property type="match status" value="1"/>
</dbReference>
<dbReference type="Pfam" id="PF00440">
    <property type="entry name" value="TetR_N"/>
    <property type="match status" value="1"/>
</dbReference>
<evidence type="ECO:0000259" key="3">
    <source>
        <dbReference type="PROSITE" id="PS50977"/>
    </source>
</evidence>
<dbReference type="Gene3D" id="1.10.357.10">
    <property type="entry name" value="Tetracycline Repressor, domain 2"/>
    <property type="match status" value="1"/>
</dbReference>
<dbReference type="InterPro" id="IPR023772">
    <property type="entry name" value="DNA-bd_HTH_TetR-type_CS"/>
</dbReference>
<comment type="caution">
    <text evidence="4">The sequence shown here is derived from an EMBL/GenBank/DDBJ whole genome shotgun (WGS) entry which is preliminary data.</text>
</comment>
<accession>A0ABV1BXQ9</accession>
<proteinExistence type="predicted"/>
<dbReference type="Proteomes" id="UP001442364">
    <property type="component" value="Unassembled WGS sequence"/>
</dbReference>
<dbReference type="InterPro" id="IPR050624">
    <property type="entry name" value="HTH-type_Tx_Regulator"/>
</dbReference>